<reference evidence="2" key="1">
    <citation type="submission" date="2023-06" db="EMBL/GenBank/DDBJ databases">
        <authorList>
            <person name="Delattre M."/>
        </authorList>
    </citation>
    <scope>NUCLEOTIDE SEQUENCE</scope>
    <source>
        <strain evidence="2">AF72</strain>
    </source>
</reference>
<dbReference type="GO" id="GO:0042048">
    <property type="term" value="P:olfactory behavior"/>
    <property type="evidence" value="ECO:0007669"/>
    <property type="project" value="TreeGrafter"/>
</dbReference>
<evidence type="ECO:0000256" key="1">
    <source>
        <dbReference type="SAM" id="Phobius"/>
    </source>
</evidence>
<feature type="transmembrane region" description="Helical" evidence="1">
    <location>
        <begin position="42"/>
        <end position="60"/>
    </location>
</feature>
<comment type="caution">
    <text evidence="2">The sequence shown here is derived from an EMBL/GenBank/DDBJ whole genome shotgun (WGS) entry which is preliminary data.</text>
</comment>
<dbReference type="PANTHER" id="PTHR22943">
    <property type="entry name" value="7-TRANSMEMBRANE DOMAIN RECEPTOR C.ELEGANS"/>
    <property type="match status" value="1"/>
</dbReference>
<keyword evidence="1" id="KW-1133">Transmembrane helix</keyword>
<evidence type="ECO:0000313" key="2">
    <source>
        <dbReference type="EMBL" id="CAJ0580425.1"/>
    </source>
</evidence>
<accession>A0AA36D3W7</accession>
<dbReference type="AlphaFoldDB" id="A0AA36D3W7"/>
<feature type="transmembrane region" description="Helical" evidence="1">
    <location>
        <begin position="104"/>
        <end position="126"/>
    </location>
</feature>
<dbReference type="Proteomes" id="UP001177023">
    <property type="component" value="Unassembled WGS sequence"/>
</dbReference>
<feature type="transmembrane region" description="Helical" evidence="1">
    <location>
        <begin position="173"/>
        <end position="194"/>
    </location>
</feature>
<keyword evidence="1" id="KW-0812">Transmembrane</keyword>
<name>A0AA36D3W7_9BILA</name>
<keyword evidence="1" id="KW-0472">Membrane</keyword>
<dbReference type="GO" id="GO:0038022">
    <property type="term" value="F:G protein-coupled olfactory receptor activity"/>
    <property type="evidence" value="ECO:0007669"/>
    <property type="project" value="TreeGrafter"/>
</dbReference>
<sequence>MDSHLESTIMNVNCTFGIGCNCLLLYFLISDGRKGEDNYKKMLAIILLYNVYTSAVHMVLDMVYMDAFTVTLTLLATHCVYRYATISGHLAWLFNTKLGLSALAFFNLIFGLLWCLFSHIFLCPTAGRTAMGRRAMAEQFGIEIEQIGYIGAMFLTPDDAGPGKVRIQWFNMAGAGLVITILITVYTAICFGALKL</sequence>
<dbReference type="EMBL" id="CATQJA010002659">
    <property type="protein sequence ID" value="CAJ0580425.1"/>
    <property type="molecule type" value="Genomic_DNA"/>
</dbReference>
<proteinExistence type="predicted"/>
<evidence type="ECO:0000313" key="3">
    <source>
        <dbReference type="Proteomes" id="UP001177023"/>
    </source>
</evidence>
<keyword evidence="3" id="KW-1185">Reference proteome</keyword>
<dbReference type="Pfam" id="PF10326">
    <property type="entry name" value="7TM_GPCR_Str"/>
    <property type="match status" value="1"/>
</dbReference>
<feature type="transmembrane region" description="Helical" evidence="1">
    <location>
        <begin position="12"/>
        <end position="30"/>
    </location>
</feature>
<dbReference type="GO" id="GO:0005886">
    <property type="term" value="C:plasma membrane"/>
    <property type="evidence" value="ECO:0007669"/>
    <property type="project" value="TreeGrafter"/>
</dbReference>
<dbReference type="InterPro" id="IPR019428">
    <property type="entry name" value="7TM_GPCR_serpentine_rcpt_Str"/>
</dbReference>
<dbReference type="PANTHER" id="PTHR22943:SF86">
    <property type="entry name" value="SEVEN TM RECEPTOR"/>
    <property type="match status" value="1"/>
</dbReference>
<protein>
    <submittedName>
        <fullName evidence="2">Uncharacterized protein</fullName>
    </submittedName>
</protein>
<gene>
    <name evidence="2" type="ORF">MSPICULIGERA_LOCUS18623</name>
</gene>
<organism evidence="2 3">
    <name type="scientific">Mesorhabditis spiculigera</name>
    <dbReference type="NCBI Taxonomy" id="96644"/>
    <lineage>
        <taxon>Eukaryota</taxon>
        <taxon>Metazoa</taxon>
        <taxon>Ecdysozoa</taxon>
        <taxon>Nematoda</taxon>
        <taxon>Chromadorea</taxon>
        <taxon>Rhabditida</taxon>
        <taxon>Rhabditina</taxon>
        <taxon>Rhabditomorpha</taxon>
        <taxon>Rhabditoidea</taxon>
        <taxon>Rhabditidae</taxon>
        <taxon>Mesorhabditinae</taxon>
        <taxon>Mesorhabditis</taxon>
    </lineage>
</organism>
<feature type="non-terminal residue" evidence="2">
    <location>
        <position position="196"/>
    </location>
</feature>